<accession>A0ABR0F5Y9</accession>
<evidence type="ECO:0000313" key="3">
    <source>
        <dbReference type="Proteomes" id="UP001305779"/>
    </source>
</evidence>
<evidence type="ECO:0000256" key="1">
    <source>
        <dbReference type="SAM" id="MobiDB-lite"/>
    </source>
</evidence>
<reference evidence="2 3" key="1">
    <citation type="journal article" date="2023" name="G3 (Bethesda)">
        <title>A chromosome-level genome assembly of Zasmidium syzygii isolated from banana leaves.</title>
        <authorList>
            <person name="van Westerhoven A.C."/>
            <person name="Mehrabi R."/>
            <person name="Talebi R."/>
            <person name="Steentjes M.B.F."/>
            <person name="Corcolon B."/>
            <person name="Chong P.A."/>
            <person name="Kema G.H.J."/>
            <person name="Seidl M.F."/>
        </authorList>
    </citation>
    <scope>NUCLEOTIDE SEQUENCE [LARGE SCALE GENOMIC DNA]</scope>
    <source>
        <strain evidence="2 3">P124</strain>
    </source>
</reference>
<feature type="region of interest" description="Disordered" evidence="1">
    <location>
        <begin position="1"/>
        <end position="39"/>
    </location>
</feature>
<feature type="compositionally biased region" description="Basic residues" evidence="1">
    <location>
        <begin position="1"/>
        <end position="10"/>
    </location>
</feature>
<evidence type="ECO:0000313" key="2">
    <source>
        <dbReference type="EMBL" id="KAK4508690.1"/>
    </source>
</evidence>
<dbReference type="Proteomes" id="UP001305779">
    <property type="component" value="Unassembled WGS sequence"/>
</dbReference>
<organism evidence="2 3">
    <name type="scientific">Zasmidium cellare</name>
    <name type="common">Wine cellar mold</name>
    <name type="synonym">Racodium cellare</name>
    <dbReference type="NCBI Taxonomy" id="395010"/>
    <lineage>
        <taxon>Eukaryota</taxon>
        <taxon>Fungi</taxon>
        <taxon>Dikarya</taxon>
        <taxon>Ascomycota</taxon>
        <taxon>Pezizomycotina</taxon>
        <taxon>Dothideomycetes</taxon>
        <taxon>Dothideomycetidae</taxon>
        <taxon>Mycosphaerellales</taxon>
        <taxon>Mycosphaerellaceae</taxon>
        <taxon>Zasmidium</taxon>
    </lineage>
</organism>
<feature type="region of interest" description="Disordered" evidence="1">
    <location>
        <begin position="458"/>
        <end position="484"/>
    </location>
</feature>
<proteinExistence type="predicted"/>
<dbReference type="EMBL" id="JAXOVC010000001">
    <property type="protein sequence ID" value="KAK4508690.1"/>
    <property type="molecule type" value="Genomic_DNA"/>
</dbReference>
<name>A0ABR0F5Y9_ZASCE</name>
<protein>
    <submittedName>
        <fullName evidence="2">Uncharacterized protein</fullName>
    </submittedName>
</protein>
<comment type="caution">
    <text evidence="2">The sequence shown here is derived from an EMBL/GenBank/DDBJ whole genome shotgun (WGS) entry which is preliminary data.</text>
</comment>
<gene>
    <name evidence="2" type="ORF">PRZ48_002429</name>
</gene>
<sequence>MAKGSKKRKRDLAEEPRLASGTMSKKRKTASAEGSKAEEQAAKWARTQLELSKAVNSVVMVLADTLLDETLENEQKVSTFSRKVTPTAAPGLTSLKLKCNKCEVEQFYALRKPLVGPNENHTTRRVREAPFGLKDLKPQIQGLGVICPDCTVKAVKAVRRWPDGYPRVPPEMNTEGQFVKGMKTMIELLFNDKTLSNAMQPLLTNSTPVDKSKMQEATPEQNDTMQMFAKTVKAMSDERMREDDGLCRDPIKNKQMVADCTRVLVPCPYIPETDDRSPRDPGSHDYESLRAGVQSVKNRPVEIYFRDESSFWGMLNFTFGGRALPNHSVPPNEEYLSLATRHKTSQSPLTENRKVLLEGSNVKDGCIKAVTVQIPYHYPMAPVEGGVVPECQQYVKQYAGAVKRYQMAYAELGDKSLAIKQMRREVQNEAACDLEVALWRCLDVDSLSCGSIAEASSQEASPASSLNSTGEASGSSSTTDGSMGAIAIGSDISITSDSDSEIAPGPAKHQALEQKSCELVGDPNLGQTQGFKISPVTTSPDTSAANEVQNVDEQTQNLAGTNHKDMRPTMLGSTGLTSMLKACTTKKKEPANAMMDSIGETGCD</sequence>
<keyword evidence="3" id="KW-1185">Reference proteome</keyword>